<sequence>MSMASSRELERSKELSVDALRSALQVEAEGHLQAAASLRVRMNTLIPVARLPPEILSHIFALYAAITQDYWTYSRRKVSQYDWIAITHVCHRWREDALGNPNLWSNIQTSFSSVKWVDEYLARSKQSALDVVISNTEKPGRWPLMMQKIAREASRLKTLLIYLNHRLFPSALTDSFPPSTPLLHSLTLRGAVNHTSRSGVNHPLPVPLTTWSMPSLQRLDIASLSVDWTGLTLPHSLVVLKVTSSRSSPPASVTSVVRVIGQLPELETLELHLVDFVWSPADDIAPLPFRLVYLPKLKSITLCAPTSQLACLLDHLLLPASTMVKLLINQSFNPSQMSRLAHSLTSRRSNALDEDTRQWIRKVRVMAFTLAITKKASAILAFEDPQIFLTLSRRAGGRDAVIRELLPHLPLHSVEELVLSDVPYASQDLYKALLAMPNVRNLTLECERPGLPVIQELLRMTLPDIGSAHGLQHKTQVLLPLLADLTLSEIRFRDLQDLRNHSRGISQSFQFVEELCQTIQDRKNHGSMLNKLTIQNCPNVHSDDVERLEKVVSVDWDHEAIWEESDSEDEDGSDSGY</sequence>
<dbReference type="InterPro" id="IPR001810">
    <property type="entry name" value="F-box_dom"/>
</dbReference>
<feature type="domain" description="F-box" evidence="1">
    <location>
        <begin position="49"/>
        <end position="107"/>
    </location>
</feature>
<dbReference type="Gene3D" id="1.20.1280.50">
    <property type="match status" value="1"/>
</dbReference>
<dbReference type="Proteomes" id="UP000292702">
    <property type="component" value="Unassembled WGS sequence"/>
</dbReference>
<evidence type="ECO:0000313" key="3">
    <source>
        <dbReference type="Proteomes" id="UP000292702"/>
    </source>
</evidence>
<dbReference type="SUPFAM" id="SSF81383">
    <property type="entry name" value="F-box domain"/>
    <property type="match status" value="1"/>
</dbReference>
<organism evidence="2 3">
    <name type="scientific">Steccherinum ochraceum</name>
    <dbReference type="NCBI Taxonomy" id="92696"/>
    <lineage>
        <taxon>Eukaryota</taxon>
        <taxon>Fungi</taxon>
        <taxon>Dikarya</taxon>
        <taxon>Basidiomycota</taxon>
        <taxon>Agaricomycotina</taxon>
        <taxon>Agaricomycetes</taxon>
        <taxon>Polyporales</taxon>
        <taxon>Steccherinaceae</taxon>
        <taxon>Steccherinum</taxon>
    </lineage>
</organism>
<dbReference type="InterPro" id="IPR032675">
    <property type="entry name" value="LRR_dom_sf"/>
</dbReference>
<dbReference type="Gene3D" id="3.80.10.10">
    <property type="entry name" value="Ribonuclease Inhibitor"/>
    <property type="match status" value="1"/>
</dbReference>
<keyword evidence="3" id="KW-1185">Reference proteome</keyword>
<reference evidence="2 3" key="1">
    <citation type="submission" date="2018-11" db="EMBL/GenBank/DDBJ databases">
        <title>Genome assembly of Steccherinum ochraceum LE-BIN_3174, the white-rot fungus of the Steccherinaceae family (The Residual Polyporoid clade, Polyporales, Basidiomycota).</title>
        <authorList>
            <person name="Fedorova T.V."/>
            <person name="Glazunova O.A."/>
            <person name="Landesman E.O."/>
            <person name="Moiseenko K.V."/>
            <person name="Psurtseva N.V."/>
            <person name="Savinova O.S."/>
            <person name="Shakhova N.V."/>
            <person name="Tyazhelova T.V."/>
            <person name="Vasina D.V."/>
        </authorList>
    </citation>
    <scope>NUCLEOTIDE SEQUENCE [LARGE SCALE GENOMIC DNA]</scope>
    <source>
        <strain evidence="2 3">LE-BIN_3174</strain>
    </source>
</reference>
<dbReference type="Pfam" id="PF12937">
    <property type="entry name" value="F-box-like"/>
    <property type="match status" value="1"/>
</dbReference>
<dbReference type="EMBL" id="RWJN01000076">
    <property type="protein sequence ID" value="TCD68098.1"/>
    <property type="molecule type" value="Genomic_DNA"/>
</dbReference>
<comment type="caution">
    <text evidence="2">The sequence shown here is derived from an EMBL/GenBank/DDBJ whole genome shotgun (WGS) entry which is preliminary data.</text>
</comment>
<gene>
    <name evidence="2" type="ORF">EIP91_011551</name>
</gene>
<dbReference type="AlphaFoldDB" id="A0A4R0RVZ2"/>
<evidence type="ECO:0000313" key="2">
    <source>
        <dbReference type="EMBL" id="TCD68098.1"/>
    </source>
</evidence>
<name>A0A4R0RVZ2_9APHY</name>
<dbReference type="InterPro" id="IPR036047">
    <property type="entry name" value="F-box-like_dom_sf"/>
</dbReference>
<dbReference type="SUPFAM" id="SSF52047">
    <property type="entry name" value="RNI-like"/>
    <property type="match status" value="1"/>
</dbReference>
<evidence type="ECO:0000259" key="1">
    <source>
        <dbReference type="Pfam" id="PF12937"/>
    </source>
</evidence>
<protein>
    <recommendedName>
        <fullName evidence="1">F-box domain-containing protein</fullName>
    </recommendedName>
</protein>
<accession>A0A4R0RVZ2</accession>
<dbReference type="STRING" id="92696.A0A4R0RVZ2"/>
<dbReference type="OrthoDB" id="3264373at2759"/>
<proteinExistence type="predicted"/>